<evidence type="ECO:0000259" key="7">
    <source>
        <dbReference type="SMART" id="SM00916"/>
    </source>
</evidence>
<keyword evidence="4" id="KW-0496">Mitochondrion</keyword>
<evidence type="ECO:0000256" key="1">
    <source>
        <dbReference type="ARBA" id="ARBA00004173"/>
    </source>
</evidence>
<dbReference type="InterPro" id="IPR036249">
    <property type="entry name" value="Thioredoxin-like_sf"/>
</dbReference>
<keyword evidence="9" id="KW-1185">Reference proteome</keyword>
<dbReference type="AlphaFoldDB" id="A0A8K0P137"/>
<dbReference type="FunFam" id="3.40.30.10:FF:000257">
    <property type="entry name" value="39S ribosomal protein L43"/>
    <property type="match status" value="1"/>
</dbReference>
<dbReference type="GO" id="GO:0003735">
    <property type="term" value="F:structural constituent of ribosome"/>
    <property type="evidence" value="ECO:0007669"/>
    <property type="project" value="InterPro"/>
</dbReference>
<dbReference type="GO" id="GO:0032543">
    <property type="term" value="P:mitochondrial translation"/>
    <property type="evidence" value="ECO:0007669"/>
    <property type="project" value="InterPro"/>
</dbReference>
<accession>A0A8K0P137</accession>
<dbReference type="SUPFAM" id="SSF52833">
    <property type="entry name" value="Thioredoxin-like"/>
    <property type="match status" value="1"/>
</dbReference>
<feature type="domain" description="Ribosomal protein/NADH dehydrogenase" evidence="7">
    <location>
        <begin position="37"/>
        <end position="110"/>
    </location>
</feature>
<dbReference type="PANTHER" id="PTHR21396">
    <property type="entry name" value="39S RIBOSOMAL PROTEIN L43"/>
    <property type="match status" value="1"/>
</dbReference>
<dbReference type="InterPro" id="IPR039927">
    <property type="entry name" value="Ribosomal_mL43"/>
</dbReference>
<sequence>MSNSHLFLPSGFPRAVLQNGLGRYICQLQRITIKFCKHHGASRGVRNFIENDLVDFARNHPGIVVYLKPRRHRSPVLSAEYLNGDKDYVCCHNFTVEEVRKWMSVLRTQQSGQTIRYRKMWHTDHPSIQGVWSPFTNKPPHINLETFPSENLSSAHPGPTATQLLLDMYNAEIEKQKKESEGGDNRE</sequence>
<evidence type="ECO:0000256" key="2">
    <source>
        <dbReference type="ARBA" id="ARBA00006073"/>
    </source>
</evidence>
<comment type="similarity">
    <text evidence="2">Belongs to the mitochondrion-specific ribosomal protein mL43 family.</text>
</comment>
<evidence type="ECO:0000313" key="9">
    <source>
        <dbReference type="Proteomes" id="UP000792457"/>
    </source>
</evidence>
<comment type="caution">
    <text evidence="8">The sequence shown here is derived from an EMBL/GenBank/DDBJ whole genome shotgun (WGS) entry which is preliminary data.</text>
</comment>
<gene>
    <name evidence="8" type="ORF">J437_LFUL010173</name>
</gene>
<dbReference type="InterPro" id="IPR007741">
    <property type="entry name" value="Ribosomal_mL43/mS25/NADH_DH"/>
</dbReference>
<evidence type="ECO:0000313" key="8">
    <source>
        <dbReference type="EMBL" id="KAG8229581.1"/>
    </source>
</evidence>
<evidence type="ECO:0000256" key="3">
    <source>
        <dbReference type="ARBA" id="ARBA00022980"/>
    </source>
</evidence>
<dbReference type="EMBL" id="KZ308437">
    <property type="protein sequence ID" value="KAG8229581.1"/>
    <property type="molecule type" value="Genomic_DNA"/>
</dbReference>
<organism evidence="8 9">
    <name type="scientific">Ladona fulva</name>
    <name type="common">Scarce chaser dragonfly</name>
    <name type="synonym">Libellula fulva</name>
    <dbReference type="NCBI Taxonomy" id="123851"/>
    <lineage>
        <taxon>Eukaryota</taxon>
        <taxon>Metazoa</taxon>
        <taxon>Ecdysozoa</taxon>
        <taxon>Arthropoda</taxon>
        <taxon>Hexapoda</taxon>
        <taxon>Insecta</taxon>
        <taxon>Pterygota</taxon>
        <taxon>Palaeoptera</taxon>
        <taxon>Odonata</taxon>
        <taxon>Epiprocta</taxon>
        <taxon>Anisoptera</taxon>
        <taxon>Libelluloidea</taxon>
        <taxon>Libellulidae</taxon>
        <taxon>Ladona</taxon>
    </lineage>
</organism>
<keyword evidence="3" id="KW-0689">Ribosomal protein</keyword>
<evidence type="ECO:0000256" key="4">
    <source>
        <dbReference type="ARBA" id="ARBA00023128"/>
    </source>
</evidence>
<dbReference type="PANTHER" id="PTHR21396:SF2">
    <property type="entry name" value="LARGE RIBOSOMAL SUBUNIT PROTEIN ML43"/>
    <property type="match status" value="1"/>
</dbReference>
<dbReference type="Proteomes" id="UP000792457">
    <property type="component" value="Unassembled WGS sequence"/>
</dbReference>
<comment type="subcellular location">
    <subcellularLocation>
        <location evidence="1">Mitochondrion</location>
    </subcellularLocation>
</comment>
<dbReference type="Pfam" id="PF05047">
    <property type="entry name" value="L51_S25_CI-B8"/>
    <property type="match status" value="1"/>
</dbReference>
<reference evidence="8" key="2">
    <citation type="submission" date="2017-10" db="EMBL/GenBank/DDBJ databases">
        <title>Ladona fulva Genome sequencing and assembly.</title>
        <authorList>
            <person name="Murali S."/>
            <person name="Richards S."/>
            <person name="Bandaranaike D."/>
            <person name="Bellair M."/>
            <person name="Blankenburg K."/>
            <person name="Chao H."/>
            <person name="Dinh H."/>
            <person name="Doddapaneni H."/>
            <person name="Dugan-Rocha S."/>
            <person name="Elkadiri S."/>
            <person name="Gnanaolivu R."/>
            <person name="Hernandez B."/>
            <person name="Skinner E."/>
            <person name="Javaid M."/>
            <person name="Lee S."/>
            <person name="Li M."/>
            <person name="Ming W."/>
            <person name="Munidasa M."/>
            <person name="Muniz J."/>
            <person name="Nguyen L."/>
            <person name="Hughes D."/>
            <person name="Osuji N."/>
            <person name="Pu L.-L."/>
            <person name="Puazo M."/>
            <person name="Qu C."/>
            <person name="Quiroz J."/>
            <person name="Raj R."/>
            <person name="Weissenberger G."/>
            <person name="Xin Y."/>
            <person name="Zou X."/>
            <person name="Han Y."/>
            <person name="Worley K."/>
            <person name="Muzny D."/>
            <person name="Gibbs R."/>
        </authorList>
    </citation>
    <scope>NUCLEOTIDE SEQUENCE</scope>
    <source>
        <strain evidence="8">Sampled in the wild</strain>
    </source>
</reference>
<dbReference type="OrthoDB" id="88at2759"/>
<name>A0A8K0P137_LADFU</name>
<dbReference type="GO" id="GO:0005762">
    <property type="term" value="C:mitochondrial large ribosomal subunit"/>
    <property type="evidence" value="ECO:0007669"/>
    <property type="project" value="TreeGrafter"/>
</dbReference>
<dbReference type="Gene3D" id="3.40.30.10">
    <property type="entry name" value="Glutaredoxin"/>
    <property type="match status" value="1"/>
</dbReference>
<reference evidence="8" key="1">
    <citation type="submission" date="2013-04" db="EMBL/GenBank/DDBJ databases">
        <authorList>
            <person name="Qu J."/>
            <person name="Murali S.C."/>
            <person name="Bandaranaike D."/>
            <person name="Bellair M."/>
            <person name="Blankenburg K."/>
            <person name="Chao H."/>
            <person name="Dinh H."/>
            <person name="Doddapaneni H."/>
            <person name="Downs B."/>
            <person name="Dugan-Rocha S."/>
            <person name="Elkadiri S."/>
            <person name="Gnanaolivu R.D."/>
            <person name="Hernandez B."/>
            <person name="Javaid M."/>
            <person name="Jayaseelan J.C."/>
            <person name="Lee S."/>
            <person name="Li M."/>
            <person name="Ming W."/>
            <person name="Munidasa M."/>
            <person name="Muniz J."/>
            <person name="Nguyen L."/>
            <person name="Ongeri F."/>
            <person name="Osuji N."/>
            <person name="Pu L.-L."/>
            <person name="Puazo M."/>
            <person name="Qu C."/>
            <person name="Quiroz J."/>
            <person name="Raj R."/>
            <person name="Weissenberger G."/>
            <person name="Xin Y."/>
            <person name="Zou X."/>
            <person name="Han Y."/>
            <person name="Richards S."/>
            <person name="Worley K."/>
            <person name="Muzny D."/>
            <person name="Gibbs R."/>
        </authorList>
    </citation>
    <scope>NUCLEOTIDE SEQUENCE</scope>
    <source>
        <strain evidence="8">Sampled in the wild</strain>
    </source>
</reference>
<dbReference type="SMART" id="SM00916">
    <property type="entry name" value="L51_S25_CI-B8"/>
    <property type="match status" value="1"/>
</dbReference>
<evidence type="ECO:0000256" key="5">
    <source>
        <dbReference type="ARBA" id="ARBA00023274"/>
    </source>
</evidence>
<evidence type="ECO:0000256" key="6">
    <source>
        <dbReference type="ARBA" id="ARBA00035188"/>
    </source>
</evidence>
<keyword evidence="5" id="KW-0687">Ribonucleoprotein</keyword>
<protein>
    <recommendedName>
        <fullName evidence="6">Large ribosomal subunit protein mL43</fullName>
    </recommendedName>
</protein>
<proteinExistence type="inferred from homology"/>